<accession>A0A6B8VR41</accession>
<gene>
    <name evidence="8" type="ORF">COCCU_10515</name>
</gene>
<evidence type="ECO:0000256" key="3">
    <source>
        <dbReference type="ARBA" id="ARBA00022692"/>
    </source>
</evidence>
<dbReference type="PANTHER" id="PTHR30619:SF7">
    <property type="entry name" value="BETA-LACTAMASE DOMAIN PROTEIN"/>
    <property type="match status" value="1"/>
</dbReference>
<evidence type="ECO:0000256" key="2">
    <source>
        <dbReference type="ARBA" id="ARBA00022475"/>
    </source>
</evidence>
<dbReference type="EMBL" id="CP046455">
    <property type="protein sequence ID" value="QGU08022.1"/>
    <property type="molecule type" value="Genomic_DNA"/>
</dbReference>
<keyword evidence="4 6" id="KW-1133">Transmembrane helix</keyword>
<keyword evidence="2" id="KW-1003">Cell membrane</keyword>
<sequence length="559" mass="58529">MSELRLVPTALLLWALTLLALFTRGIWPSLGLVLLAVLIALILRHPGQALLLGSTGTVASGFVHTRLSAVAAAELGDTLKGRLVGSPAEVNPGTWILRIRVDDYPTPVPTLLKTTALPEEAVAGALVHLPVRLQDSERPGLGEVLALATEIEMAHPASGMSAFAAHVRECFSTAVMESVGPSSQGLLPGMVLGDTSLQTEVENQLYLDTGLSHLSAVSGSNVMIVTTTVILLCRWLTLGPRIQTCAAGGALLLFVCLVGTEPSVLRAAVTGVVGLLAVLNSARMEPIHALSLSVGALLLYDSDLAVSYGFALSVAATAGIVALSPLLARVLAPTRWPEILVRALAVAIAADVVTMPLIAMMSGRVSLVAVLANVLVSPAVAPVTLFGLLAAGLSLLPGGLEWWPLKVVEPCTWWIHHTAAWCAQLPSATIDTPDGWVGPVWVLLFCCWLIAAFLHHHPRKVLGGLLSCYLCAGVAGIQPSFFRSPEIPLAQLQQHVVDSEAGIAPVPVGTQVVIVQDGGGEPSLLPLYTGEGIPVLFPNRDGPVSLHQDGKQHAADGRF</sequence>
<dbReference type="RefSeq" id="WP_156231447.1">
    <property type="nucleotide sequence ID" value="NZ_CP046455.1"/>
</dbReference>
<evidence type="ECO:0000256" key="4">
    <source>
        <dbReference type="ARBA" id="ARBA00022989"/>
    </source>
</evidence>
<evidence type="ECO:0000256" key="5">
    <source>
        <dbReference type="ARBA" id="ARBA00023136"/>
    </source>
</evidence>
<reference evidence="8 9" key="1">
    <citation type="submission" date="2019-11" db="EMBL/GenBank/DDBJ databases">
        <title>Complete genome sequence of Corynebacterium kalinowskii 1959, a novel Corynebacterium species isolated from soil of a small paddock in Vilsendorf, Germany.</title>
        <authorList>
            <person name="Schaffert L."/>
            <person name="Ruwe M."/>
            <person name="Milse J."/>
            <person name="Hanuschka K."/>
            <person name="Ortseifen V."/>
            <person name="Droste J."/>
            <person name="Brandt D."/>
            <person name="Schlueter L."/>
            <person name="Kutter Y."/>
            <person name="Vinke S."/>
            <person name="Viehoefer P."/>
            <person name="Jacob L."/>
            <person name="Luebke N.-C."/>
            <person name="Schulte-Berndt E."/>
            <person name="Hain C."/>
            <person name="Linder M."/>
            <person name="Schmidt P."/>
            <person name="Wollenschlaeger L."/>
            <person name="Luttermann T."/>
            <person name="Thieme E."/>
            <person name="Hassa J."/>
            <person name="Haak M."/>
            <person name="Wittchen M."/>
            <person name="Mentz A."/>
            <person name="Persicke M."/>
            <person name="Busche T."/>
            <person name="Ruckert C."/>
        </authorList>
    </citation>
    <scope>NUCLEOTIDE SEQUENCE [LARGE SCALE GENOMIC DNA]</scope>
    <source>
        <strain evidence="8 9">2039</strain>
    </source>
</reference>
<evidence type="ECO:0000256" key="6">
    <source>
        <dbReference type="SAM" id="Phobius"/>
    </source>
</evidence>
<proteinExistence type="predicted"/>
<dbReference type="InterPro" id="IPR004477">
    <property type="entry name" value="ComEC_N"/>
</dbReference>
<evidence type="ECO:0000313" key="8">
    <source>
        <dbReference type="EMBL" id="QGU08022.1"/>
    </source>
</evidence>
<feature type="transmembrane region" description="Helical" evidence="6">
    <location>
        <begin position="305"/>
        <end position="327"/>
    </location>
</feature>
<evidence type="ECO:0000256" key="1">
    <source>
        <dbReference type="ARBA" id="ARBA00004651"/>
    </source>
</evidence>
<dbReference type="KEGG" id="cok:COCCU_10515"/>
<feature type="transmembrane region" description="Helical" evidence="6">
    <location>
        <begin position="12"/>
        <end position="43"/>
    </location>
</feature>
<feature type="transmembrane region" description="Helical" evidence="6">
    <location>
        <begin position="461"/>
        <end position="482"/>
    </location>
</feature>
<keyword evidence="3 6" id="KW-0812">Transmembrane</keyword>
<feature type="domain" description="ComEC/Rec2-related protein" evidence="7">
    <location>
        <begin position="190"/>
        <end position="456"/>
    </location>
</feature>
<keyword evidence="5 6" id="KW-0472">Membrane</keyword>
<organism evidence="8 9">
    <name type="scientific">Corynebacterium occultum</name>
    <dbReference type="NCBI Taxonomy" id="2675219"/>
    <lineage>
        <taxon>Bacteria</taxon>
        <taxon>Bacillati</taxon>
        <taxon>Actinomycetota</taxon>
        <taxon>Actinomycetes</taxon>
        <taxon>Mycobacteriales</taxon>
        <taxon>Corynebacteriaceae</taxon>
        <taxon>Corynebacterium</taxon>
    </lineage>
</organism>
<evidence type="ECO:0000259" key="7">
    <source>
        <dbReference type="Pfam" id="PF03772"/>
    </source>
</evidence>
<feature type="transmembrane region" description="Helical" evidence="6">
    <location>
        <begin position="436"/>
        <end position="454"/>
    </location>
</feature>
<evidence type="ECO:0000313" key="9">
    <source>
        <dbReference type="Proteomes" id="UP000424462"/>
    </source>
</evidence>
<dbReference type="Pfam" id="PF03772">
    <property type="entry name" value="Competence"/>
    <property type="match status" value="1"/>
</dbReference>
<dbReference type="PANTHER" id="PTHR30619">
    <property type="entry name" value="DNA INTERNALIZATION/COMPETENCE PROTEIN COMEC/REC2"/>
    <property type="match status" value="1"/>
</dbReference>
<dbReference type="Proteomes" id="UP000424462">
    <property type="component" value="Chromosome"/>
</dbReference>
<feature type="transmembrane region" description="Helical" evidence="6">
    <location>
        <begin position="339"/>
        <end position="358"/>
    </location>
</feature>
<keyword evidence="9" id="KW-1185">Reference proteome</keyword>
<dbReference type="GO" id="GO:0005886">
    <property type="term" value="C:plasma membrane"/>
    <property type="evidence" value="ECO:0007669"/>
    <property type="project" value="UniProtKB-SubCell"/>
</dbReference>
<name>A0A6B8VR41_9CORY</name>
<feature type="transmembrane region" description="Helical" evidence="6">
    <location>
        <begin position="370"/>
        <end position="396"/>
    </location>
</feature>
<dbReference type="NCBIfam" id="TIGR00360">
    <property type="entry name" value="ComEC_N-term"/>
    <property type="match status" value="1"/>
</dbReference>
<dbReference type="AlphaFoldDB" id="A0A6B8VR41"/>
<dbReference type="InterPro" id="IPR052159">
    <property type="entry name" value="Competence_DNA_uptake"/>
</dbReference>
<protein>
    <submittedName>
        <fullName evidence="8">ComEC family competence protein</fullName>
    </submittedName>
</protein>
<comment type="subcellular location">
    <subcellularLocation>
        <location evidence="1">Cell membrane</location>
        <topology evidence="1">Multi-pass membrane protein</topology>
    </subcellularLocation>
</comment>